<evidence type="ECO:0000256" key="4">
    <source>
        <dbReference type="ARBA" id="ARBA00023136"/>
    </source>
</evidence>
<comment type="subcellular location">
    <subcellularLocation>
        <location evidence="1">Membrane</location>
        <topology evidence="1">Multi-pass membrane protein</topology>
    </subcellularLocation>
</comment>
<dbReference type="InterPro" id="IPR050997">
    <property type="entry name" value="MAPEG"/>
</dbReference>
<accession>A0AAD4QUB3</accession>
<evidence type="ECO:0000256" key="2">
    <source>
        <dbReference type="ARBA" id="ARBA00022692"/>
    </source>
</evidence>
<proteinExistence type="predicted"/>
<feature type="signal peptide" evidence="5">
    <location>
        <begin position="1"/>
        <end position="30"/>
    </location>
</feature>
<name>A0AAD4QUB3_9AGAM</name>
<keyword evidence="7" id="KW-1185">Reference proteome</keyword>
<dbReference type="Pfam" id="PF01124">
    <property type="entry name" value="MAPEG"/>
    <property type="match status" value="1"/>
</dbReference>
<keyword evidence="4" id="KW-0472">Membrane</keyword>
<dbReference type="GO" id="GO:0016020">
    <property type="term" value="C:membrane"/>
    <property type="evidence" value="ECO:0007669"/>
    <property type="project" value="UniProtKB-SubCell"/>
</dbReference>
<dbReference type="SUPFAM" id="SSF161084">
    <property type="entry name" value="MAPEG domain-like"/>
    <property type="match status" value="1"/>
</dbReference>
<feature type="chain" id="PRO_5041909624" description="Microsomal glutathione S-transferase 3" evidence="5">
    <location>
        <begin position="31"/>
        <end position="122"/>
    </location>
</feature>
<evidence type="ECO:0008006" key="8">
    <source>
        <dbReference type="Google" id="ProtNLM"/>
    </source>
</evidence>
<organism evidence="6 7">
    <name type="scientific">Multifurca ochricompacta</name>
    <dbReference type="NCBI Taxonomy" id="376703"/>
    <lineage>
        <taxon>Eukaryota</taxon>
        <taxon>Fungi</taxon>
        <taxon>Dikarya</taxon>
        <taxon>Basidiomycota</taxon>
        <taxon>Agaricomycotina</taxon>
        <taxon>Agaricomycetes</taxon>
        <taxon>Russulales</taxon>
        <taxon>Russulaceae</taxon>
        <taxon>Multifurca</taxon>
    </lineage>
</organism>
<keyword evidence="2" id="KW-0812">Transmembrane</keyword>
<gene>
    <name evidence="6" type="ORF">B0F90DRAFT_1813589</name>
</gene>
<dbReference type="PANTHER" id="PTHR10250">
    <property type="entry name" value="MICROSOMAL GLUTATHIONE S-TRANSFERASE"/>
    <property type="match status" value="1"/>
</dbReference>
<dbReference type="GO" id="GO:0004602">
    <property type="term" value="F:glutathione peroxidase activity"/>
    <property type="evidence" value="ECO:0007669"/>
    <property type="project" value="TreeGrafter"/>
</dbReference>
<evidence type="ECO:0000313" key="6">
    <source>
        <dbReference type="EMBL" id="KAI0308310.1"/>
    </source>
</evidence>
<sequence>MSTILVPAGFSWITLSLVSVATLLQWQALAVGKARRKAGVTYPRPYADKAEQEASNDALIFNCLQRAHQNTLENIPVIVITTLIGALRYPVSAALACGLWSFARVVYTKGYASGDPKRVDAT</sequence>
<dbReference type="InterPro" id="IPR001129">
    <property type="entry name" value="Membr-assoc_MAPEG"/>
</dbReference>
<dbReference type="AlphaFoldDB" id="A0AAD4QUB3"/>
<dbReference type="InterPro" id="IPR023352">
    <property type="entry name" value="MAPEG-like_dom_sf"/>
</dbReference>
<dbReference type="GO" id="GO:0004364">
    <property type="term" value="F:glutathione transferase activity"/>
    <property type="evidence" value="ECO:0007669"/>
    <property type="project" value="TreeGrafter"/>
</dbReference>
<dbReference type="GO" id="GO:0005783">
    <property type="term" value="C:endoplasmic reticulum"/>
    <property type="evidence" value="ECO:0007669"/>
    <property type="project" value="TreeGrafter"/>
</dbReference>
<keyword evidence="3" id="KW-1133">Transmembrane helix</keyword>
<comment type="caution">
    <text evidence="6">The sequence shown here is derived from an EMBL/GenBank/DDBJ whole genome shotgun (WGS) entry which is preliminary data.</text>
</comment>
<dbReference type="PANTHER" id="PTHR10250:SF26">
    <property type="entry name" value="GLUTATHIONE S-TRANSFERASE 3, MITOCHONDRIAL"/>
    <property type="match status" value="1"/>
</dbReference>
<dbReference type="GO" id="GO:0005635">
    <property type="term" value="C:nuclear envelope"/>
    <property type="evidence" value="ECO:0007669"/>
    <property type="project" value="TreeGrafter"/>
</dbReference>
<dbReference type="Gene3D" id="1.20.120.550">
    <property type="entry name" value="Membrane associated eicosanoid/glutathione metabolism-like domain"/>
    <property type="match status" value="1"/>
</dbReference>
<evidence type="ECO:0000256" key="3">
    <source>
        <dbReference type="ARBA" id="ARBA00022989"/>
    </source>
</evidence>
<evidence type="ECO:0000313" key="7">
    <source>
        <dbReference type="Proteomes" id="UP001203297"/>
    </source>
</evidence>
<protein>
    <recommendedName>
        <fullName evidence="8">Microsomal glutathione S-transferase 3</fullName>
    </recommendedName>
</protein>
<evidence type="ECO:0000256" key="5">
    <source>
        <dbReference type="SAM" id="SignalP"/>
    </source>
</evidence>
<reference evidence="6" key="1">
    <citation type="journal article" date="2022" name="New Phytol.">
        <title>Evolutionary transition to the ectomycorrhizal habit in the genomes of a hyperdiverse lineage of mushroom-forming fungi.</title>
        <authorList>
            <person name="Looney B."/>
            <person name="Miyauchi S."/>
            <person name="Morin E."/>
            <person name="Drula E."/>
            <person name="Courty P.E."/>
            <person name="Kohler A."/>
            <person name="Kuo A."/>
            <person name="LaButti K."/>
            <person name="Pangilinan J."/>
            <person name="Lipzen A."/>
            <person name="Riley R."/>
            <person name="Andreopoulos W."/>
            <person name="He G."/>
            <person name="Johnson J."/>
            <person name="Nolan M."/>
            <person name="Tritt A."/>
            <person name="Barry K.W."/>
            <person name="Grigoriev I.V."/>
            <person name="Nagy L.G."/>
            <person name="Hibbett D."/>
            <person name="Henrissat B."/>
            <person name="Matheny P.B."/>
            <person name="Labbe J."/>
            <person name="Martin F.M."/>
        </authorList>
    </citation>
    <scope>NUCLEOTIDE SEQUENCE</scope>
    <source>
        <strain evidence="6">BPL690</strain>
    </source>
</reference>
<keyword evidence="5" id="KW-0732">Signal</keyword>
<dbReference type="Proteomes" id="UP001203297">
    <property type="component" value="Unassembled WGS sequence"/>
</dbReference>
<dbReference type="EMBL" id="WTXG01000001">
    <property type="protein sequence ID" value="KAI0308310.1"/>
    <property type="molecule type" value="Genomic_DNA"/>
</dbReference>
<evidence type="ECO:0000256" key="1">
    <source>
        <dbReference type="ARBA" id="ARBA00004141"/>
    </source>
</evidence>